<evidence type="ECO:0000313" key="1">
    <source>
        <dbReference type="EMBL" id="QJA99407.1"/>
    </source>
</evidence>
<reference evidence="1" key="1">
    <citation type="submission" date="2020-03" db="EMBL/GenBank/DDBJ databases">
        <title>The deep terrestrial virosphere.</title>
        <authorList>
            <person name="Holmfeldt K."/>
            <person name="Nilsson E."/>
            <person name="Simone D."/>
            <person name="Lopez-Fernandez M."/>
            <person name="Wu X."/>
            <person name="de Brujin I."/>
            <person name="Lundin D."/>
            <person name="Andersson A."/>
            <person name="Bertilsson S."/>
            <person name="Dopson M."/>
        </authorList>
    </citation>
    <scope>NUCLEOTIDE SEQUENCE</scope>
    <source>
        <strain evidence="1">MM171A01060</strain>
    </source>
</reference>
<sequence length="105" mass="11718">MSELESKEYSWRWVTANELLSRTPCELCCAIAYSDGEAIENTALYDGESTTGRLIANLNSGVKAEISLEPKEPIYCCRGLYVEIGENTEGVFVQWREIPQGIGYS</sequence>
<accession>A0A6M3LVT2</accession>
<dbReference type="EMBL" id="MT143649">
    <property type="protein sequence ID" value="QJA99407.1"/>
    <property type="molecule type" value="Genomic_DNA"/>
</dbReference>
<protein>
    <submittedName>
        <fullName evidence="1">Uncharacterized protein</fullName>
    </submittedName>
</protein>
<organism evidence="1">
    <name type="scientific">viral metagenome</name>
    <dbReference type="NCBI Taxonomy" id="1070528"/>
    <lineage>
        <taxon>unclassified sequences</taxon>
        <taxon>metagenomes</taxon>
        <taxon>organismal metagenomes</taxon>
    </lineage>
</organism>
<proteinExistence type="predicted"/>
<name>A0A6M3LVT2_9ZZZZ</name>
<gene>
    <name evidence="1" type="ORF">MM171A01060_0003</name>
</gene>
<dbReference type="AlphaFoldDB" id="A0A6M3LVT2"/>